<dbReference type="EMBL" id="CP032869">
    <property type="protein sequence ID" value="AYL94580.1"/>
    <property type="molecule type" value="Genomic_DNA"/>
</dbReference>
<name>A0A494VNI6_9SPHI</name>
<proteinExistence type="predicted"/>
<organism evidence="1 2">
    <name type="scientific">Mucilaginibacter celer</name>
    <dbReference type="NCBI Taxonomy" id="2305508"/>
    <lineage>
        <taxon>Bacteria</taxon>
        <taxon>Pseudomonadati</taxon>
        <taxon>Bacteroidota</taxon>
        <taxon>Sphingobacteriia</taxon>
        <taxon>Sphingobacteriales</taxon>
        <taxon>Sphingobacteriaceae</taxon>
        <taxon>Mucilaginibacter</taxon>
    </lineage>
</organism>
<dbReference type="KEGG" id="muh:HYN43_004375"/>
<dbReference type="AlphaFoldDB" id="A0A494VNI6"/>
<evidence type="ECO:0000313" key="1">
    <source>
        <dbReference type="EMBL" id="AYL94580.1"/>
    </source>
</evidence>
<evidence type="ECO:0000313" key="2">
    <source>
        <dbReference type="Proteomes" id="UP000270046"/>
    </source>
</evidence>
<reference evidence="1 2" key="1">
    <citation type="submission" date="2018-10" db="EMBL/GenBank/DDBJ databases">
        <title>Genome sequencing of Mucilaginibacter sp. HYN0043.</title>
        <authorList>
            <person name="Kim M."/>
            <person name="Yi H."/>
        </authorList>
    </citation>
    <scope>NUCLEOTIDE SEQUENCE [LARGE SCALE GENOMIC DNA]</scope>
    <source>
        <strain evidence="1 2">HYN0043</strain>
    </source>
</reference>
<gene>
    <name evidence="1" type="ORF">HYN43_004375</name>
</gene>
<sequence>MYILYPEVAGQLGTKTTLDRNVHPPIVSKLHYQFDGWLGDYLLECFPCFICTEKLMEYLKSSDLTGFADCEISKSEQFTDLYPDRILPVFYWLVVNGDANNDFSLSPNASLLVSENALNSLKKFQTTNCEIENYFN</sequence>
<dbReference type="OrthoDB" id="5879561at2"/>
<keyword evidence="2" id="KW-1185">Reference proteome</keyword>
<accession>A0A494VNI6</accession>
<dbReference type="Proteomes" id="UP000270046">
    <property type="component" value="Chromosome"/>
</dbReference>
<protein>
    <submittedName>
        <fullName evidence="1">Uncharacterized protein</fullName>
    </submittedName>
</protein>